<protein>
    <submittedName>
        <fullName evidence="1">Uncharacterized protein</fullName>
    </submittedName>
</protein>
<keyword evidence="2" id="KW-1185">Reference proteome</keyword>
<accession>A0A1G7WJP4</accession>
<proteinExistence type="predicted"/>
<dbReference type="AlphaFoldDB" id="A0A1G7WJP4"/>
<gene>
    <name evidence="1" type="ORF">SAMN05192573_104449</name>
</gene>
<dbReference type="EMBL" id="FNCG01000004">
    <property type="protein sequence ID" value="SDG72175.1"/>
    <property type="molecule type" value="Genomic_DNA"/>
</dbReference>
<dbReference type="Proteomes" id="UP000199705">
    <property type="component" value="Unassembled WGS sequence"/>
</dbReference>
<organism evidence="1 2">
    <name type="scientific">Mucilaginibacter gossypii</name>
    <dbReference type="NCBI Taxonomy" id="551996"/>
    <lineage>
        <taxon>Bacteria</taxon>
        <taxon>Pseudomonadati</taxon>
        <taxon>Bacteroidota</taxon>
        <taxon>Sphingobacteriia</taxon>
        <taxon>Sphingobacteriales</taxon>
        <taxon>Sphingobacteriaceae</taxon>
        <taxon>Mucilaginibacter</taxon>
    </lineage>
</organism>
<evidence type="ECO:0000313" key="1">
    <source>
        <dbReference type="EMBL" id="SDG72175.1"/>
    </source>
</evidence>
<name>A0A1G7WJP4_9SPHI</name>
<reference evidence="2" key="1">
    <citation type="submission" date="2016-10" db="EMBL/GenBank/DDBJ databases">
        <authorList>
            <person name="Varghese N."/>
            <person name="Submissions S."/>
        </authorList>
    </citation>
    <scope>NUCLEOTIDE SEQUENCE [LARGE SCALE GENOMIC DNA]</scope>
    <source>
        <strain evidence="2">Gh-67</strain>
    </source>
</reference>
<sequence>MRVPRYAYNDLVVSCWLLNIFFDRYYKHERCLRPVLYAHTAQALATRPVSAPITNAPRTPSLKRILYVITIFSGVSLMISRNNTIICNSVVYSFYFFNFKIEKLLSAFSIIFPSIPKPVTSISTRSPGCSHCGS</sequence>
<evidence type="ECO:0000313" key="2">
    <source>
        <dbReference type="Proteomes" id="UP000199705"/>
    </source>
</evidence>